<reference evidence="3" key="1">
    <citation type="submission" date="2021-07" db="EMBL/GenBank/DDBJ databases">
        <title>Shewanella sp. YLB-07 whole genome sequence.</title>
        <authorList>
            <person name="Yu L."/>
        </authorList>
    </citation>
    <scope>NUCLEOTIDE SEQUENCE</scope>
    <source>
        <strain evidence="3">YLB-08</strain>
    </source>
</reference>
<keyword evidence="1" id="KW-0732">Signal</keyword>
<dbReference type="EMBL" id="CP045503">
    <property type="protein sequence ID" value="QPG58073.1"/>
    <property type="molecule type" value="Genomic_DNA"/>
</dbReference>
<accession>A0ABX6V603</accession>
<dbReference type="Gene3D" id="2.60.120.380">
    <property type="match status" value="2"/>
</dbReference>
<dbReference type="Gene3D" id="3.40.30.160">
    <property type="entry name" value="Collagenase ColT, N-terminal domain"/>
    <property type="match status" value="1"/>
</dbReference>
<dbReference type="GO" id="GO:0004222">
    <property type="term" value="F:metalloendopeptidase activity"/>
    <property type="evidence" value="ECO:0007669"/>
    <property type="project" value="UniProtKB-EC"/>
</dbReference>
<dbReference type="EC" id="3.4.24.3" evidence="3"/>
<keyword evidence="4" id="KW-1185">Reference proteome</keyword>
<proteinExistence type="predicted"/>
<dbReference type="PROSITE" id="PS51257">
    <property type="entry name" value="PROKAR_LIPOPROTEIN"/>
    <property type="match status" value="1"/>
</dbReference>
<feature type="signal peptide" evidence="1">
    <location>
        <begin position="1"/>
        <end position="35"/>
    </location>
</feature>
<sequence>MSSKNWVRAIPALKVRSFKPLGLSLAITLALSACGGSDDTDTVVEPVIPVPPIEEEQIGEPLALGLVTEHISTSEPVSFYVDVEEDSPTLVVSLFNGTANEALGDPDVYVKYDQVATAGETGNFDCVSYNGAGDNEACIIDNPLAGRYHILVDAYADSATVDASILATTSIFNHSRLCDDSVRIRSQAMTTEQVDKACAVLIETKTRFDTVLSELIAPEFGQPVDKDLNQITNFNVFASLSNHAAWAEHLFDTSNTSGIYFETSPTDWWHDSTVLTFNALEWSGGRDVIRSLDHEYIHALDGRYNKEGGYRSDMGWWSEGLAEYLGTFYKERYQSVITAKEAQKYSLAEIFAGESNAYSWGELAVSFLIETKPETVTQMLSLMRAGDWDGYYALLDTVSIDNQAEFEAWYTNELPSQFSDSNTDLPLGEYAQINGRGGWLYSVSIPQGTQSFTIKTQGGSGNVDLWVNESQAYHPSVDASASCVSATLDTNSETCTIENPVAGDYYVTIGSDFVGADIIDLYLSACSGIDCSVELPAAMELTQVTEPYLPHWPAKGTLGTCSLAETYRTSYTHATEVAVTNTTETPVKVYWLSTSQADKAGGAYMTLAQGESFTPDNWRVGERVMLTDGGDNCLGVAILNDSDNQFEILAEHVVDAVNEIIIPEATAEMGSCDLAVPYTRQSGSAPEFIVANIGTTAYNLYWMDTDSGQPYLSNVYATLNQNEMYSADFWTVGDRMMVTDSNDQCVGVLDLNDTSNIFVLE</sequence>
<feature type="domain" description="Peptidase C-terminal archaeal/bacterial" evidence="2">
    <location>
        <begin position="441"/>
        <end position="509"/>
    </location>
</feature>
<evidence type="ECO:0000313" key="3">
    <source>
        <dbReference type="EMBL" id="QPG58073.1"/>
    </source>
</evidence>
<dbReference type="Gene3D" id="1.10.390.20">
    <property type="match status" value="1"/>
</dbReference>
<evidence type="ECO:0000256" key="1">
    <source>
        <dbReference type="SAM" id="SignalP"/>
    </source>
</evidence>
<name>A0ABX6V603_9GAMM</name>
<dbReference type="Pfam" id="PF04151">
    <property type="entry name" value="PPC"/>
    <property type="match status" value="1"/>
</dbReference>
<dbReference type="InterPro" id="IPR007280">
    <property type="entry name" value="Peptidase_C_arc/bac"/>
</dbReference>
<protein>
    <submittedName>
        <fullName evidence="3">Collagenase</fullName>
        <ecNumber evidence="3">3.4.24.3</ecNumber>
    </submittedName>
</protein>
<feature type="chain" id="PRO_5046484057" evidence="1">
    <location>
        <begin position="36"/>
        <end position="761"/>
    </location>
</feature>
<dbReference type="InterPro" id="IPR002169">
    <property type="entry name" value="Peptidase_M9A/M9B"/>
</dbReference>
<dbReference type="Proteomes" id="UP000316416">
    <property type="component" value="Chromosome"/>
</dbReference>
<gene>
    <name evidence="3" type="ORF">FM038_011915</name>
</gene>
<organism evidence="3 4">
    <name type="scientific">Shewanella eurypsychrophilus</name>
    <dbReference type="NCBI Taxonomy" id="2593656"/>
    <lineage>
        <taxon>Bacteria</taxon>
        <taxon>Pseudomonadati</taxon>
        <taxon>Pseudomonadota</taxon>
        <taxon>Gammaproteobacteria</taxon>
        <taxon>Alteromonadales</taxon>
        <taxon>Shewanellaceae</taxon>
        <taxon>Shewanella</taxon>
    </lineage>
</organism>
<dbReference type="Pfam" id="PF01752">
    <property type="entry name" value="Peptidase_M9"/>
    <property type="match status" value="1"/>
</dbReference>
<dbReference type="RefSeq" id="WP_142874901.1">
    <property type="nucleotide sequence ID" value="NZ_CP045503.2"/>
</dbReference>
<evidence type="ECO:0000313" key="4">
    <source>
        <dbReference type="Proteomes" id="UP000316416"/>
    </source>
</evidence>
<evidence type="ECO:0000259" key="2">
    <source>
        <dbReference type="Pfam" id="PF04151"/>
    </source>
</evidence>
<keyword evidence="3" id="KW-0378">Hydrolase</keyword>